<evidence type="ECO:0000313" key="2">
    <source>
        <dbReference type="Proteomes" id="UP001055185"/>
    </source>
</evidence>
<protein>
    <submittedName>
        <fullName evidence="1">Uncharacterized protein</fullName>
    </submittedName>
</protein>
<accession>A0AA37IYT3</accession>
<organism evidence="1 2">
    <name type="scientific">Faecalibacterium gallinarum</name>
    <dbReference type="NCBI Taxonomy" id="2903556"/>
    <lineage>
        <taxon>Bacteria</taxon>
        <taxon>Bacillati</taxon>
        <taxon>Bacillota</taxon>
        <taxon>Clostridia</taxon>
        <taxon>Eubacteriales</taxon>
        <taxon>Oscillospiraceae</taxon>
        <taxon>Faecalibacterium</taxon>
    </lineage>
</organism>
<dbReference type="EMBL" id="BQKV01000046">
    <property type="protein sequence ID" value="GJN64841.1"/>
    <property type="molecule type" value="Genomic_DNA"/>
</dbReference>
<proteinExistence type="predicted"/>
<sequence>MLEPLISFWLMLCHWVKFETAPTEEELEDTIELLKRQNLPLKLRARKNKAGEDEYILYVRDADRDLARYCTGWRPF</sequence>
<comment type="caution">
    <text evidence="1">The sequence shown here is derived from an EMBL/GenBank/DDBJ whole genome shotgun (WGS) entry which is preliminary data.</text>
</comment>
<name>A0AA37IYT3_9FIRM</name>
<dbReference type="AlphaFoldDB" id="A0AA37IYT3"/>
<dbReference type="Proteomes" id="UP001055185">
    <property type="component" value="Unassembled WGS sequence"/>
</dbReference>
<gene>
    <name evidence="1" type="ORF">JCM17207_14660</name>
</gene>
<evidence type="ECO:0000313" key="1">
    <source>
        <dbReference type="EMBL" id="GJN64841.1"/>
    </source>
</evidence>
<dbReference type="RefSeq" id="WP_238317029.1">
    <property type="nucleotide sequence ID" value="NZ_BQKV01000046.1"/>
</dbReference>
<keyword evidence="2" id="KW-1185">Reference proteome</keyword>
<reference evidence="1" key="1">
    <citation type="journal article" date="2022" name="Int. J. Syst. Evol. Microbiol.">
        <title>Genome-based, phenotypic and chemotaxonomic classification of Faecalibacterium strains: proposal of three novel species Faecalibacterium duncaniae sp. nov., Faecalibacterium hattorii sp. nov. and Faecalibacterium gallinarum sp. nov. .</title>
        <authorList>
            <person name="Sakamoto M."/>
            <person name="Sakurai N."/>
            <person name="Tanno H."/>
            <person name="Iino T."/>
            <person name="Ohkuma M."/>
            <person name="Endo A."/>
        </authorList>
    </citation>
    <scope>NUCLEOTIDE SEQUENCE</scope>
    <source>
        <strain evidence="1">JCM 17207</strain>
    </source>
</reference>